<dbReference type="GeneID" id="102803576"/>
<feature type="domain" description="Ammonium transporter AmtB-like" evidence="10">
    <location>
        <begin position="28"/>
        <end position="420"/>
    </location>
</feature>
<feature type="transmembrane region" description="Helical" evidence="9">
    <location>
        <begin position="304"/>
        <end position="322"/>
    </location>
</feature>
<feature type="transmembrane region" description="Helical" evidence="9">
    <location>
        <begin position="67"/>
        <end position="84"/>
    </location>
</feature>
<feature type="transmembrane region" description="Helical" evidence="9">
    <location>
        <begin position="334"/>
        <end position="355"/>
    </location>
</feature>
<evidence type="ECO:0000256" key="2">
    <source>
        <dbReference type="ARBA" id="ARBA00005887"/>
    </source>
</evidence>
<dbReference type="PRINTS" id="PR00342">
    <property type="entry name" value="RHESUSRHD"/>
</dbReference>
<evidence type="ECO:0000256" key="5">
    <source>
        <dbReference type="ARBA" id="ARBA00022692"/>
    </source>
</evidence>
<dbReference type="RefSeq" id="XP_006819255.1">
    <property type="nucleotide sequence ID" value="XM_006819192.1"/>
</dbReference>
<keyword evidence="6 9" id="KW-1133">Transmembrane helix</keyword>
<dbReference type="Gene3D" id="1.10.3430.10">
    <property type="entry name" value="Ammonium transporter AmtB like domains"/>
    <property type="match status" value="1"/>
</dbReference>
<comment type="similarity">
    <text evidence="2 9">Belongs to the ammonia transporter channel (TC 1.A.11.2) family.</text>
</comment>
<sequence length="639" mass="69726">MTINASLNCDNTTILLYMLPNEWDDATWILSSAFVIFTMQSGFGLLESGTATLKNEVNIMVKNAVDVIYGGITYWMFGYAFSFGDSPGANAFSGFGDFFYQANDTEMGTRYSQFVFHASFATTATTIVSGAMVERTRLEAYIVFSFVNTLVFSFPSHWVWAERGFLYQLGVLDIAGAGPVHIAGGITGLVATIFLKPRHRRYSSKSPPPMGSPTNAILGMFMLWWGWLGFNCGSTNGITAEKWKLAARSAVSTICSSMAGGIVAITLSYVTKRRKFDVGYIINGVLGALVSITSSCAASHPWESFLIGAIGGIIACSGIELMNKLKIDDPVGVVPVHAMCGAWSLLAGGILGRQIKAGKGPDGLTTTGKFDLLGIQLLAILTISAWCILVSSLLLTVINLTIGLRLSLDQEILGADLVEHSIGCIEYDKIKKCIVEEKDEIPDVTVGLDNDTTQRARRAWNNAFQKVTAVQRYAKTREKKSDRPEQILVNFLQRRRTAVKEDRQIRNKKNSNRNLSVHVNGSTSLTVSHDVNSTTENLRFRKNNGYLNNVGIDNLCFESNEIRKELIEDAGQCICECHRCDTASAATKGSYKTNNVNTTTMTSVSTQTNECDQISVDIYSESEMPGAATVNSGTETTCL</sequence>
<dbReference type="PANTHER" id="PTHR11730">
    <property type="entry name" value="AMMONIUM TRANSPORTER"/>
    <property type="match status" value="1"/>
</dbReference>
<evidence type="ECO:0000256" key="6">
    <source>
        <dbReference type="ARBA" id="ARBA00022989"/>
    </source>
</evidence>
<evidence type="ECO:0000256" key="9">
    <source>
        <dbReference type="RuleBase" id="RU362002"/>
    </source>
</evidence>
<keyword evidence="7 9" id="KW-0472">Membrane</keyword>
<dbReference type="PANTHER" id="PTHR11730:SF58">
    <property type="entry name" value="AMMONIUM TRANSPORTER"/>
    <property type="match status" value="1"/>
</dbReference>
<keyword evidence="8 9" id="KW-0924">Ammonia transport</keyword>
<feature type="transmembrane region" description="Helical" evidence="9">
    <location>
        <begin position="278"/>
        <end position="298"/>
    </location>
</feature>
<dbReference type="InterPro" id="IPR001905">
    <property type="entry name" value="Ammonium_transpt"/>
</dbReference>
<feature type="transmembrane region" description="Helical" evidence="9">
    <location>
        <begin position="140"/>
        <end position="160"/>
    </location>
</feature>
<evidence type="ECO:0000313" key="12">
    <source>
        <dbReference type="RefSeq" id="XP_006819255.1"/>
    </source>
</evidence>
<evidence type="ECO:0000313" key="11">
    <source>
        <dbReference type="Proteomes" id="UP000694865"/>
    </source>
</evidence>
<feature type="transmembrane region" description="Helical" evidence="9">
    <location>
        <begin position="250"/>
        <end position="271"/>
    </location>
</feature>
<comment type="similarity">
    <text evidence="3">Belongs to the ammonium transporter (TC 2.A.49) family. Rh subfamily.</text>
</comment>
<dbReference type="NCBIfam" id="TIGR00836">
    <property type="entry name" value="amt"/>
    <property type="match status" value="1"/>
</dbReference>
<proteinExistence type="inferred from homology"/>
<dbReference type="SUPFAM" id="SSF111352">
    <property type="entry name" value="Ammonium transporter"/>
    <property type="match status" value="1"/>
</dbReference>
<dbReference type="InterPro" id="IPR029020">
    <property type="entry name" value="Ammonium/urea_transptr"/>
</dbReference>
<evidence type="ECO:0000256" key="4">
    <source>
        <dbReference type="ARBA" id="ARBA00022448"/>
    </source>
</evidence>
<dbReference type="InterPro" id="IPR024041">
    <property type="entry name" value="NH4_transpt_AmtB-like_dom"/>
</dbReference>
<evidence type="ECO:0000256" key="8">
    <source>
        <dbReference type="ARBA" id="ARBA00023177"/>
    </source>
</evidence>
<gene>
    <name evidence="12" type="primary">LOC102803576</name>
</gene>
<dbReference type="Pfam" id="PF00909">
    <property type="entry name" value="Ammonium_transp"/>
    <property type="match status" value="1"/>
</dbReference>
<feature type="transmembrane region" description="Helical" evidence="9">
    <location>
        <begin position="26"/>
        <end position="46"/>
    </location>
</feature>
<evidence type="ECO:0000256" key="1">
    <source>
        <dbReference type="ARBA" id="ARBA00004141"/>
    </source>
</evidence>
<feature type="transmembrane region" description="Helical" evidence="9">
    <location>
        <begin position="166"/>
        <end position="195"/>
    </location>
</feature>
<keyword evidence="5 9" id="KW-0812">Transmembrane</keyword>
<protein>
    <recommendedName>
        <fullName evidence="9">Ammonium transporter</fullName>
    </recommendedName>
</protein>
<evidence type="ECO:0000256" key="7">
    <source>
        <dbReference type="ARBA" id="ARBA00023136"/>
    </source>
</evidence>
<evidence type="ECO:0000259" key="10">
    <source>
        <dbReference type="Pfam" id="PF00909"/>
    </source>
</evidence>
<feature type="transmembrane region" description="Helical" evidence="9">
    <location>
        <begin position="114"/>
        <end position="133"/>
    </location>
</feature>
<reference evidence="12" key="1">
    <citation type="submission" date="2025-08" db="UniProtKB">
        <authorList>
            <consortium name="RefSeq"/>
        </authorList>
    </citation>
    <scope>IDENTIFICATION</scope>
    <source>
        <tissue evidence="12">Testes</tissue>
    </source>
</reference>
<keyword evidence="11" id="KW-1185">Reference proteome</keyword>
<feature type="transmembrane region" description="Helical" evidence="9">
    <location>
        <begin position="216"/>
        <end position="238"/>
    </location>
</feature>
<organism evidence="11 12">
    <name type="scientific">Saccoglossus kowalevskii</name>
    <name type="common">Acorn worm</name>
    <dbReference type="NCBI Taxonomy" id="10224"/>
    <lineage>
        <taxon>Eukaryota</taxon>
        <taxon>Metazoa</taxon>
        <taxon>Hemichordata</taxon>
        <taxon>Enteropneusta</taxon>
        <taxon>Harrimaniidae</taxon>
        <taxon>Saccoglossus</taxon>
    </lineage>
</organism>
<keyword evidence="4 9" id="KW-0813">Transport</keyword>
<name>A0ABM0MGW4_SACKO</name>
<dbReference type="Proteomes" id="UP000694865">
    <property type="component" value="Unplaced"/>
</dbReference>
<accession>A0ABM0MGW4</accession>
<dbReference type="InterPro" id="IPR002229">
    <property type="entry name" value="RhesusRHD"/>
</dbReference>
<evidence type="ECO:0000256" key="3">
    <source>
        <dbReference type="ARBA" id="ARBA00011036"/>
    </source>
</evidence>
<feature type="transmembrane region" description="Helical" evidence="9">
    <location>
        <begin position="375"/>
        <end position="398"/>
    </location>
</feature>
<comment type="subcellular location">
    <subcellularLocation>
        <location evidence="9">Cell membrane</location>
        <topology evidence="9">Multi-pass membrane protein</topology>
    </subcellularLocation>
    <subcellularLocation>
        <location evidence="1">Membrane</location>
        <topology evidence="1">Multi-pass membrane protein</topology>
    </subcellularLocation>
</comment>